<evidence type="ECO:0000313" key="1">
    <source>
        <dbReference type="EMBL" id="CAG8693992.1"/>
    </source>
</evidence>
<gene>
    <name evidence="1" type="ORF">SCALOS_LOCUS10245</name>
</gene>
<accession>A0ACA9P6B9</accession>
<evidence type="ECO:0000313" key="2">
    <source>
        <dbReference type="Proteomes" id="UP000789860"/>
    </source>
</evidence>
<sequence>NSVLSIINKHRELVTCQNANDEEGSFNICDQILIDSTVSCEEA</sequence>
<dbReference type="Proteomes" id="UP000789860">
    <property type="component" value="Unassembled WGS sequence"/>
</dbReference>
<comment type="caution">
    <text evidence="1">The sequence shown here is derived from an EMBL/GenBank/DDBJ whole genome shotgun (WGS) entry which is preliminary data.</text>
</comment>
<proteinExistence type="predicted"/>
<feature type="non-terminal residue" evidence="1">
    <location>
        <position position="1"/>
    </location>
</feature>
<organism evidence="1 2">
    <name type="scientific">Scutellospora calospora</name>
    <dbReference type="NCBI Taxonomy" id="85575"/>
    <lineage>
        <taxon>Eukaryota</taxon>
        <taxon>Fungi</taxon>
        <taxon>Fungi incertae sedis</taxon>
        <taxon>Mucoromycota</taxon>
        <taxon>Glomeromycotina</taxon>
        <taxon>Glomeromycetes</taxon>
        <taxon>Diversisporales</taxon>
        <taxon>Gigasporaceae</taxon>
        <taxon>Scutellospora</taxon>
    </lineage>
</organism>
<feature type="non-terminal residue" evidence="1">
    <location>
        <position position="43"/>
    </location>
</feature>
<keyword evidence="2" id="KW-1185">Reference proteome</keyword>
<name>A0ACA9P6B9_9GLOM</name>
<dbReference type="EMBL" id="CAJVPM010036893">
    <property type="protein sequence ID" value="CAG8693992.1"/>
    <property type="molecule type" value="Genomic_DNA"/>
</dbReference>
<protein>
    <submittedName>
        <fullName evidence="1">11245_t:CDS:1</fullName>
    </submittedName>
</protein>
<reference evidence="1" key="1">
    <citation type="submission" date="2021-06" db="EMBL/GenBank/DDBJ databases">
        <authorList>
            <person name="Kallberg Y."/>
            <person name="Tangrot J."/>
            <person name="Rosling A."/>
        </authorList>
    </citation>
    <scope>NUCLEOTIDE SEQUENCE</scope>
    <source>
        <strain evidence="1">AU212A</strain>
    </source>
</reference>